<dbReference type="InterPro" id="IPR001849">
    <property type="entry name" value="PH_domain"/>
</dbReference>
<evidence type="ECO:0000259" key="1">
    <source>
        <dbReference type="PROSITE" id="PS50003"/>
    </source>
</evidence>
<comment type="caution">
    <text evidence="3">The sequence shown here is derived from an EMBL/GenBank/DDBJ whole genome shotgun (WGS) entry which is preliminary data.</text>
</comment>
<dbReference type="PANTHER" id="PTHR10663:SF402">
    <property type="entry name" value="MIP16918P"/>
    <property type="match status" value="1"/>
</dbReference>
<name>A0AAV7K957_9METZ</name>
<dbReference type="Proteomes" id="UP001165289">
    <property type="component" value="Unassembled WGS sequence"/>
</dbReference>
<dbReference type="AlphaFoldDB" id="A0AAV7K957"/>
<dbReference type="GO" id="GO:0005085">
    <property type="term" value="F:guanyl-nucleotide exchange factor activity"/>
    <property type="evidence" value="ECO:0007669"/>
    <property type="project" value="InterPro"/>
</dbReference>
<feature type="domain" description="SEC7" evidence="2">
    <location>
        <begin position="86"/>
        <end position="276"/>
    </location>
</feature>
<organism evidence="3 4">
    <name type="scientific">Oopsacas minuta</name>
    <dbReference type="NCBI Taxonomy" id="111878"/>
    <lineage>
        <taxon>Eukaryota</taxon>
        <taxon>Metazoa</taxon>
        <taxon>Porifera</taxon>
        <taxon>Hexactinellida</taxon>
        <taxon>Hexasterophora</taxon>
        <taxon>Lyssacinosida</taxon>
        <taxon>Leucopsacidae</taxon>
        <taxon>Oopsacas</taxon>
    </lineage>
</organism>
<gene>
    <name evidence="3" type="ORF">LOD99_289</name>
</gene>
<dbReference type="Pfam" id="PF01369">
    <property type="entry name" value="Sec7"/>
    <property type="match status" value="1"/>
</dbReference>
<accession>A0AAV7K957</accession>
<evidence type="ECO:0000259" key="2">
    <source>
        <dbReference type="PROSITE" id="PS50190"/>
    </source>
</evidence>
<dbReference type="PROSITE" id="PS50003">
    <property type="entry name" value="PH_DOMAIN"/>
    <property type="match status" value="1"/>
</dbReference>
<dbReference type="InterPro" id="IPR023394">
    <property type="entry name" value="Sec7_C_sf"/>
</dbReference>
<dbReference type="InterPro" id="IPR000904">
    <property type="entry name" value="Sec7_dom"/>
</dbReference>
<dbReference type="CDD" id="cd00171">
    <property type="entry name" value="Sec7"/>
    <property type="match status" value="1"/>
</dbReference>
<dbReference type="PANTHER" id="PTHR10663">
    <property type="entry name" value="GUANYL-NUCLEOTIDE EXCHANGE FACTOR"/>
    <property type="match status" value="1"/>
</dbReference>
<protein>
    <submittedName>
        <fullName evidence="3">Cytohesin-like protein</fullName>
    </submittedName>
</protein>
<evidence type="ECO:0000313" key="4">
    <source>
        <dbReference type="Proteomes" id="UP001165289"/>
    </source>
</evidence>
<dbReference type="Gene3D" id="1.10.1000.11">
    <property type="entry name" value="Arf Nucleotide-binding Site Opener,domain 2"/>
    <property type="match status" value="1"/>
</dbReference>
<dbReference type="SMART" id="SM00233">
    <property type="entry name" value="PH"/>
    <property type="match status" value="1"/>
</dbReference>
<feature type="domain" description="PH" evidence="1">
    <location>
        <begin position="293"/>
        <end position="407"/>
    </location>
</feature>
<dbReference type="InterPro" id="IPR011993">
    <property type="entry name" value="PH-like_dom_sf"/>
</dbReference>
<dbReference type="GO" id="GO:0032012">
    <property type="term" value="P:regulation of ARF protein signal transduction"/>
    <property type="evidence" value="ECO:0007669"/>
    <property type="project" value="InterPro"/>
</dbReference>
<dbReference type="Gene3D" id="2.30.29.30">
    <property type="entry name" value="Pleckstrin-homology domain (PH domain)/Phosphotyrosine-binding domain (PTB)"/>
    <property type="match status" value="1"/>
</dbReference>
<dbReference type="Gene3D" id="1.10.220.20">
    <property type="match status" value="1"/>
</dbReference>
<dbReference type="SUPFAM" id="SSF50729">
    <property type="entry name" value="PH domain-like"/>
    <property type="match status" value="1"/>
</dbReference>
<dbReference type="FunFam" id="1.10.1000.11:FF:000002">
    <property type="entry name" value="Cytohesin 1"/>
    <property type="match status" value="1"/>
</dbReference>
<reference evidence="3 4" key="1">
    <citation type="journal article" date="2023" name="BMC Biol.">
        <title>The compact genome of the sponge Oopsacas minuta (Hexactinellida) is lacking key metazoan core genes.</title>
        <authorList>
            <person name="Santini S."/>
            <person name="Schenkelaars Q."/>
            <person name="Jourda C."/>
            <person name="Duchesne M."/>
            <person name="Belahbib H."/>
            <person name="Rocher C."/>
            <person name="Selva M."/>
            <person name="Riesgo A."/>
            <person name="Vervoort M."/>
            <person name="Leys S.P."/>
            <person name="Kodjabachian L."/>
            <person name="Le Bivic A."/>
            <person name="Borchiellini C."/>
            <person name="Claverie J.M."/>
            <person name="Renard E."/>
        </authorList>
    </citation>
    <scope>NUCLEOTIDE SEQUENCE [LARGE SCALE GENOMIC DNA]</scope>
    <source>
        <strain evidence="3">SPO-2</strain>
    </source>
</reference>
<dbReference type="SMART" id="SM00222">
    <property type="entry name" value="Sec7"/>
    <property type="match status" value="1"/>
</dbReference>
<dbReference type="InterPro" id="IPR035999">
    <property type="entry name" value="Sec7_dom_sf"/>
</dbReference>
<proteinExistence type="predicted"/>
<evidence type="ECO:0000313" key="3">
    <source>
        <dbReference type="EMBL" id="KAI6657545.1"/>
    </source>
</evidence>
<keyword evidence="4" id="KW-1185">Reference proteome</keyword>
<dbReference type="PROSITE" id="PS50190">
    <property type="entry name" value="SEC7"/>
    <property type="match status" value="1"/>
</dbReference>
<sequence length="441" mass="50904">MANSCGTSTNSLSSNLSLESDIFQKEYDHSPIQPTESIRYLSDIDKRHLTALRSQKEMLQQEIRARKQELTVINFEIENMSEFLEEEEKSDRRRKQIIKNVVAKFNEKPKDGIDMAVQNDIVESSPEAIAKFLYKQDRLAKQAIGDYIGEHWEFNLQVMNEFVQLQDFSGNSLVDALRLFLSSFHLPGEAPKVDRLMEAFSKQYCSQNKTDFKHTDTCYILSFAIIMLNTSLHNPSVREKDRLTKEQFISMNRGINQGENLPREMLDNTFNEISQEPFQVPGQHGNVIETFFQPDKTGYLIKEGGKHKSKHKRWFILNDSNLYYFKNQADNELIGSIPLENLQVRDRSIPGKGNYTFEILSENGIIKAWKKDPEGRPVPGNHFSYKLIAPSMHEKDDWIKAILTSISRDPFYEVLSARKNQACGIDKKESIVSITKVHNHN</sequence>
<dbReference type="EMBL" id="JAKMXF010000111">
    <property type="protein sequence ID" value="KAI6657545.1"/>
    <property type="molecule type" value="Genomic_DNA"/>
</dbReference>
<dbReference type="Pfam" id="PF00169">
    <property type="entry name" value="PH"/>
    <property type="match status" value="1"/>
</dbReference>
<dbReference type="SUPFAM" id="SSF48425">
    <property type="entry name" value="Sec7 domain"/>
    <property type="match status" value="1"/>
</dbReference>